<dbReference type="GeneID" id="63724428"/>
<dbReference type="AlphaFoldDB" id="A0A1L9P732"/>
<dbReference type="EC" id="3.2.1.21" evidence="5"/>
<evidence type="ECO:0000256" key="18">
    <source>
        <dbReference type="ARBA" id="ARBA00041808"/>
    </source>
</evidence>
<dbReference type="STRING" id="1036611.A0A1L9P732"/>
<dbReference type="Pfam" id="PF01915">
    <property type="entry name" value="Glyco_hydro_3_C"/>
    <property type="match status" value="1"/>
</dbReference>
<dbReference type="PANTHER" id="PTHR42715">
    <property type="entry name" value="BETA-GLUCOSIDASE"/>
    <property type="match status" value="1"/>
</dbReference>
<feature type="signal peptide" evidence="19">
    <location>
        <begin position="1"/>
        <end position="19"/>
    </location>
</feature>
<feature type="domain" description="Fibronectin type III-like" evidence="20">
    <location>
        <begin position="739"/>
        <end position="810"/>
    </location>
</feature>
<dbReference type="InterPro" id="IPR050288">
    <property type="entry name" value="Cellulose_deg_GH3"/>
</dbReference>
<dbReference type="FunFam" id="3.20.20.300:FF:000002">
    <property type="entry name" value="Probable beta-glucosidase"/>
    <property type="match status" value="1"/>
</dbReference>
<keyword evidence="7 19" id="KW-0732">Signal</keyword>
<keyword evidence="10" id="KW-0325">Glycoprotein</keyword>
<comment type="subcellular location">
    <subcellularLocation>
        <location evidence="2">Secreted</location>
    </subcellularLocation>
</comment>
<evidence type="ECO:0000256" key="4">
    <source>
        <dbReference type="ARBA" id="ARBA00005336"/>
    </source>
</evidence>
<dbReference type="Proteomes" id="UP000184073">
    <property type="component" value="Unassembled WGS sequence"/>
</dbReference>
<proteinExistence type="inferred from homology"/>
<dbReference type="InterPro" id="IPR026891">
    <property type="entry name" value="Fn3-like"/>
</dbReference>
<evidence type="ECO:0000259" key="20">
    <source>
        <dbReference type="SMART" id="SM01217"/>
    </source>
</evidence>
<dbReference type="InterPro" id="IPR017853">
    <property type="entry name" value="GH"/>
</dbReference>
<dbReference type="OrthoDB" id="416222at2759"/>
<evidence type="ECO:0000256" key="16">
    <source>
        <dbReference type="ARBA" id="ARBA00041276"/>
    </source>
</evidence>
<dbReference type="PRINTS" id="PR00133">
    <property type="entry name" value="GLHYDRLASE3"/>
</dbReference>
<dbReference type="Gene3D" id="3.40.50.1700">
    <property type="entry name" value="Glycoside hydrolase family 3 C-terminal domain"/>
    <property type="match status" value="1"/>
</dbReference>
<evidence type="ECO:0000256" key="13">
    <source>
        <dbReference type="ARBA" id="ARBA00023326"/>
    </source>
</evidence>
<evidence type="ECO:0000313" key="21">
    <source>
        <dbReference type="EMBL" id="OJI97339.1"/>
    </source>
</evidence>
<evidence type="ECO:0000256" key="6">
    <source>
        <dbReference type="ARBA" id="ARBA00022525"/>
    </source>
</evidence>
<evidence type="ECO:0000313" key="22">
    <source>
        <dbReference type="Proteomes" id="UP000184073"/>
    </source>
</evidence>
<evidence type="ECO:0000256" key="15">
    <source>
        <dbReference type="ARBA" id="ARBA00039579"/>
    </source>
</evidence>
<dbReference type="SMART" id="SM01217">
    <property type="entry name" value="Fn3_like"/>
    <property type="match status" value="1"/>
</dbReference>
<dbReference type="InterPro" id="IPR036881">
    <property type="entry name" value="Glyco_hydro_3_C_sf"/>
</dbReference>
<gene>
    <name evidence="21" type="ORF">ASPVEDRAFT_183949</name>
</gene>
<keyword evidence="6" id="KW-0964">Secreted</keyword>
<dbReference type="RefSeq" id="XP_040663102.1">
    <property type="nucleotide sequence ID" value="XM_040808917.1"/>
</dbReference>
<dbReference type="SUPFAM" id="SSF51445">
    <property type="entry name" value="(Trans)glycosidases"/>
    <property type="match status" value="1"/>
</dbReference>
<evidence type="ECO:0000256" key="10">
    <source>
        <dbReference type="ARBA" id="ARBA00023180"/>
    </source>
</evidence>
<dbReference type="GO" id="GO:0005576">
    <property type="term" value="C:extracellular region"/>
    <property type="evidence" value="ECO:0007669"/>
    <property type="project" value="UniProtKB-SubCell"/>
</dbReference>
<name>A0A1L9P732_ASPVE</name>
<dbReference type="Pfam" id="PF00933">
    <property type="entry name" value="Glyco_hydro_3"/>
    <property type="match status" value="1"/>
</dbReference>
<comment type="function">
    <text evidence="14">Beta-glucosidases are one of a number of cellulolytic enzymes involved in the degradation of cellulosic biomass. Catalyzes the last step releasing glucose from the inhibitory cellobiose.</text>
</comment>
<evidence type="ECO:0000256" key="8">
    <source>
        <dbReference type="ARBA" id="ARBA00022801"/>
    </source>
</evidence>
<accession>A0A1L9P732</accession>
<dbReference type="Pfam" id="PF14310">
    <property type="entry name" value="Fn3-like"/>
    <property type="match status" value="1"/>
</dbReference>
<sequence length="822" mass="89811">MTPALYSILSAILLTSVIAQVEPNYEDNGAQAAYSSFSNPQPTDTPILGQYGHSPPVIPSSEISGLGWENGLKKAKAFLGQLTLEEKADIVTGTPGPCIGNTAPIPRHGWKGLCLQDGPMGIRMADYASVFVSGVSAASTWDRKVLYERGAAMGHEFKDKGAHVFLGPVAGPLGRNPYAGRNWEGFAADPYLTGVAMEETITAIQDVGVQACPKHFIGYEQEKQRQPSIPENKTFDTQVIQESVSSNIDDRTIHELYLWPFANAIRAGAASVMCSYNRLNGSYACQNSKALNGLLKEELGFQGYVQSDWGATHSGLASIESGLDMNLPGGFDMYGDQWTGSFFGGNVTAAVKNGTLAIERLDDMVLRAMTPYYALGQDKDSYPSIDKSSARLNNFSPQDDWVHNFTFSGTSHRDVRRDHAELIREHGAASTILLKNQRGALPLKKPKNIYIYGNDAGDVLHGPYNTENYEFGTLAAAGGSGTGRFTTLSTPLDAIKAQAAQDGSFVRYWLNNTLILSDTAESDWQLWDYEQPDVCLVFLKNWHEELIERRSLNLDWRANDLVETIASKCNNTVVITHSGGVNVLPWADHPNVTAVLAAHYPGEESGNAITDILYGKVNPSAKLPYTIAYKESDYAALPTTSVNTTGPDDWQSYFDEKLEIDYRYFDANNISVRYEFGFGLSYTTFGLSNAESARIGDSDITARPDAQLDIAPGGNAGLFKPLYNVSASVTNTGACYGGQVAQLYVTYPPSAPEGTPPKQLRGFDKVFLESGQTKTASFELTRRDLSYWDVGLQDWVIPVGEFVLNIGFSSRDIKDVVKIRPL</sequence>
<evidence type="ECO:0000256" key="3">
    <source>
        <dbReference type="ARBA" id="ARBA00004987"/>
    </source>
</evidence>
<evidence type="ECO:0000256" key="11">
    <source>
        <dbReference type="ARBA" id="ARBA00023277"/>
    </source>
</evidence>
<keyword evidence="12" id="KW-0326">Glycosidase</keyword>
<keyword evidence="8" id="KW-0378">Hydrolase</keyword>
<feature type="chain" id="PRO_5012883022" description="Probable beta-glucosidase G" evidence="19">
    <location>
        <begin position="20"/>
        <end position="822"/>
    </location>
</feature>
<keyword evidence="22" id="KW-1185">Reference proteome</keyword>
<evidence type="ECO:0000256" key="2">
    <source>
        <dbReference type="ARBA" id="ARBA00004613"/>
    </source>
</evidence>
<evidence type="ECO:0000256" key="5">
    <source>
        <dbReference type="ARBA" id="ARBA00012744"/>
    </source>
</evidence>
<dbReference type="Gene3D" id="3.20.20.300">
    <property type="entry name" value="Glycoside hydrolase, family 3, N-terminal domain"/>
    <property type="match status" value="1"/>
</dbReference>
<comment type="similarity">
    <text evidence="4">Belongs to the glycosyl hydrolase 3 family.</text>
</comment>
<dbReference type="EMBL" id="KV878125">
    <property type="protein sequence ID" value="OJI97339.1"/>
    <property type="molecule type" value="Genomic_DNA"/>
</dbReference>
<keyword evidence="13" id="KW-0624">Polysaccharide degradation</keyword>
<dbReference type="InterPro" id="IPR036962">
    <property type="entry name" value="Glyco_hydro_3_N_sf"/>
</dbReference>
<evidence type="ECO:0000256" key="7">
    <source>
        <dbReference type="ARBA" id="ARBA00022729"/>
    </source>
</evidence>
<comment type="catalytic activity">
    <reaction evidence="1">
        <text>Hydrolysis of terminal, non-reducing beta-D-glucosyl residues with release of beta-D-glucose.</text>
        <dbReference type="EC" id="3.2.1.21"/>
    </reaction>
</comment>
<evidence type="ECO:0000256" key="12">
    <source>
        <dbReference type="ARBA" id="ARBA00023295"/>
    </source>
</evidence>
<dbReference type="GO" id="GO:0030245">
    <property type="term" value="P:cellulose catabolic process"/>
    <property type="evidence" value="ECO:0007669"/>
    <property type="project" value="UniProtKB-KW"/>
</dbReference>
<evidence type="ECO:0000256" key="9">
    <source>
        <dbReference type="ARBA" id="ARBA00023001"/>
    </source>
</evidence>
<dbReference type="Gene3D" id="2.60.40.10">
    <property type="entry name" value="Immunoglobulins"/>
    <property type="match status" value="1"/>
</dbReference>
<comment type="pathway">
    <text evidence="3">Glycan metabolism; cellulose degradation.</text>
</comment>
<reference evidence="22" key="1">
    <citation type="journal article" date="2017" name="Genome Biol.">
        <title>Comparative genomics reveals high biological diversity and specific adaptations in the industrially and medically important fungal genus Aspergillus.</title>
        <authorList>
            <person name="de Vries R.P."/>
            <person name="Riley R."/>
            <person name="Wiebenga A."/>
            <person name="Aguilar-Osorio G."/>
            <person name="Amillis S."/>
            <person name="Uchima C.A."/>
            <person name="Anderluh G."/>
            <person name="Asadollahi M."/>
            <person name="Askin M."/>
            <person name="Barry K."/>
            <person name="Battaglia E."/>
            <person name="Bayram O."/>
            <person name="Benocci T."/>
            <person name="Braus-Stromeyer S.A."/>
            <person name="Caldana C."/>
            <person name="Canovas D."/>
            <person name="Cerqueira G.C."/>
            <person name="Chen F."/>
            <person name="Chen W."/>
            <person name="Choi C."/>
            <person name="Clum A."/>
            <person name="Dos Santos R.A."/>
            <person name="Damasio A.R."/>
            <person name="Diallinas G."/>
            <person name="Emri T."/>
            <person name="Fekete E."/>
            <person name="Flipphi M."/>
            <person name="Freyberg S."/>
            <person name="Gallo A."/>
            <person name="Gournas C."/>
            <person name="Habgood R."/>
            <person name="Hainaut M."/>
            <person name="Harispe M.L."/>
            <person name="Henrissat B."/>
            <person name="Hilden K.S."/>
            <person name="Hope R."/>
            <person name="Hossain A."/>
            <person name="Karabika E."/>
            <person name="Karaffa L."/>
            <person name="Karanyi Z."/>
            <person name="Krasevec N."/>
            <person name="Kuo A."/>
            <person name="Kusch H."/>
            <person name="LaButti K."/>
            <person name="Lagendijk E.L."/>
            <person name="Lapidus A."/>
            <person name="Levasseur A."/>
            <person name="Lindquist E."/>
            <person name="Lipzen A."/>
            <person name="Logrieco A.F."/>
            <person name="MacCabe A."/>
            <person name="Maekelae M.R."/>
            <person name="Malavazi I."/>
            <person name="Melin P."/>
            <person name="Meyer V."/>
            <person name="Mielnichuk N."/>
            <person name="Miskei M."/>
            <person name="Molnar A.P."/>
            <person name="Mule G."/>
            <person name="Ngan C.Y."/>
            <person name="Orejas M."/>
            <person name="Orosz E."/>
            <person name="Ouedraogo J.P."/>
            <person name="Overkamp K.M."/>
            <person name="Park H.-S."/>
            <person name="Perrone G."/>
            <person name="Piumi F."/>
            <person name="Punt P.J."/>
            <person name="Ram A.F."/>
            <person name="Ramon A."/>
            <person name="Rauscher S."/>
            <person name="Record E."/>
            <person name="Riano-Pachon D.M."/>
            <person name="Robert V."/>
            <person name="Roehrig J."/>
            <person name="Ruller R."/>
            <person name="Salamov A."/>
            <person name="Salih N.S."/>
            <person name="Samson R.A."/>
            <person name="Sandor E."/>
            <person name="Sanguinetti M."/>
            <person name="Schuetze T."/>
            <person name="Sepcic K."/>
            <person name="Shelest E."/>
            <person name="Sherlock G."/>
            <person name="Sophianopoulou V."/>
            <person name="Squina F.M."/>
            <person name="Sun H."/>
            <person name="Susca A."/>
            <person name="Todd R.B."/>
            <person name="Tsang A."/>
            <person name="Unkles S.E."/>
            <person name="van de Wiele N."/>
            <person name="van Rossen-Uffink D."/>
            <person name="Oliveira J.V."/>
            <person name="Vesth T.C."/>
            <person name="Visser J."/>
            <person name="Yu J.-H."/>
            <person name="Zhou M."/>
            <person name="Andersen M.R."/>
            <person name="Archer D.B."/>
            <person name="Baker S.E."/>
            <person name="Benoit I."/>
            <person name="Brakhage A.A."/>
            <person name="Braus G.H."/>
            <person name="Fischer R."/>
            <person name="Frisvad J.C."/>
            <person name="Goldman G.H."/>
            <person name="Houbraken J."/>
            <person name="Oakley B."/>
            <person name="Pocsi I."/>
            <person name="Scazzocchio C."/>
            <person name="Seiboth B."/>
            <person name="vanKuyk P.A."/>
            <person name="Wortman J."/>
            <person name="Dyer P.S."/>
            <person name="Grigoriev I.V."/>
        </authorList>
    </citation>
    <scope>NUCLEOTIDE SEQUENCE [LARGE SCALE GENOMIC DNA]</scope>
    <source>
        <strain evidence="22">CBS 583.65</strain>
    </source>
</reference>
<keyword evidence="9" id="KW-0136">Cellulose degradation</keyword>
<dbReference type="GO" id="GO:0008422">
    <property type="term" value="F:beta-glucosidase activity"/>
    <property type="evidence" value="ECO:0007669"/>
    <property type="project" value="UniProtKB-EC"/>
</dbReference>
<dbReference type="PANTHER" id="PTHR42715:SF12">
    <property type="entry name" value="BETA-GLUCOSIDASE G-RELATED"/>
    <property type="match status" value="1"/>
</dbReference>
<dbReference type="InterPro" id="IPR002772">
    <property type="entry name" value="Glyco_hydro_3_C"/>
</dbReference>
<keyword evidence="11" id="KW-0119">Carbohydrate metabolism</keyword>
<evidence type="ECO:0000256" key="1">
    <source>
        <dbReference type="ARBA" id="ARBA00000448"/>
    </source>
</evidence>
<dbReference type="InterPro" id="IPR013783">
    <property type="entry name" value="Ig-like_fold"/>
</dbReference>
<dbReference type="InterPro" id="IPR001764">
    <property type="entry name" value="Glyco_hydro_3_N"/>
</dbReference>
<organism evidence="21 22">
    <name type="scientific">Aspergillus versicolor CBS 583.65</name>
    <dbReference type="NCBI Taxonomy" id="1036611"/>
    <lineage>
        <taxon>Eukaryota</taxon>
        <taxon>Fungi</taxon>
        <taxon>Dikarya</taxon>
        <taxon>Ascomycota</taxon>
        <taxon>Pezizomycotina</taxon>
        <taxon>Eurotiomycetes</taxon>
        <taxon>Eurotiomycetidae</taxon>
        <taxon>Eurotiales</taxon>
        <taxon>Aspergillaceae</taxon>
        <taxon>Aspergillus</taxon>
        <taxon>Aspergillus subgen. Nidulantes</taxon>
    </lineage>
</organism>
<dbReference type="VEuPathDB" id="FungiDB:ASPVEDRAFT_183949"/>
<protein>
    <recommendedName>
        <fullName evidence="15">Probable beta-glucosidase G</fullName>
        <ecNumber evidence="5">3.2.1.21</ecNumber>
    </recommendedName>
    <alternativeName>
        <fullName evidence="16">Beta-D-glucoside glucohydrolase G</fullName>
    </alternativeName>
    <alternativeName>
        <fullName evidence="17">Cellobiase G</fullName>
    </alternativeName>
    <alternativeName>
        <fullName evidence="18">Gentiobiase G</fullName>
    </alternativeName>
</protein>
<evidence type="ECO:0000256" key="14">
    <source>
        <dbReference type="ARBA" id="ARBA00024983"/>
    </source>
</evidence>
<evidence type="ECO:0000256" key="19">
    <source>
        <dbReference type="SAM" id="SignalP"/>
    </source>
</evidence>
<dbReference type="SUPFAM" id="SSF52279">
    <property type="entry name" value="Beta-D-glucan exohydrolase, C-terminal domain"/>
    <property type="match status" value="1"/>
</dbReference>
<evidence type="ECO:0000256" key="17">
    <source>
        <dbReference type="ARBA" id="ARBA00041601"/>
    </source>
</evidence>